<proteinExistence type="predicted"/>
<sequence length="502" mass="58716">MTYKDNRSYTTNNLDQSNEYNNLSIVDKSTMTYKDNRSYTTNNLDQSNEYNNLSIVDSSTMTYKDNRSYTTNNLDQSNEYNNLSIVDKSTMTYKDNRSYTSNNLDQSNEYNNLSIVDSSTMTYKDNEFSLEDCKNFVIADSIYNGCSDKIRKRLSSNFDYVYKKTKRVEDIKMLINPIQLLKNEEYSSNYLETISGKISDFSINEKMMFNFLFSVAPKNELDWKTRKFLNDIKLTCRGVCLQILSLIPKVDLDIFFETSKSDQDMNMVSSDIDLVNYKTFLVIKDRLNIKNEKIEVLKSPSAQNVLKWINEQVSKTMKDKSGFPFKIVERSVRIFYNLSLNQVILLILSRADEIKDKIEDFPELRGVLIYLLHKLDVTSYTKASYLLFLFSYINLNHNKEKNLKKIVLLVIREIIFTKAHAEFENSLFTLSKILSLAKRKGVEDSEMILTFRSYYFLVISLNDNLSNHYQQKIGTQNISSKNMSLYINVHVCELLYNFLILK</sequence>
<reference evidence="1 2" key="1">
    <citation type="journal article" date="2020" name="Genome Biol. Evol.">
        <title>Comparative genomics of strictly vertically transmitted, feminizing microsporidia endosymbionts of amphipod crustaceans.</title>
        <authorList>
            <person name="Cormier A."/>
            <person name="Chebbi M.A."/>
            <person name="Giraud I."/>
            <person name="Wattier R."/>
            <person name="Teixeira M."/>
            <person name="Gilbert C."/>
            <person name="Rigaud T."/>
            <person name="Cordaux R."/>
        </authorList>
    </citation>
    <scope>NUCLEOTIDE SEQUENCE [LARGE SCALE GENOMIC DNA]</scope>
    <source>
        <strain evidence="1 2">Ou3-Ou53</strain>
    </source>
</reference>
<organism evidence="1 2">
    <name type="scientific">Nosema granulosis</name>
    <dbReference type="NCBI Taxonomy" id="83296"/>
    <lineage>
        <taxon>Eukaryota</taxon>
        <taxon>Fungi</taxon>
        <taxon>Fungi incertae sedis</taxon>
        <taxon>Microsporidia</taxon>
        <taxon>Nosematidae</taxon>
        <taxon>Nosema</taxon>
    </lineage>
</organism>
<accession>A0A9P6H3M9</accession>
<dbReference type="AlphaFoldDB" id="A0A9P6H3M9"/>
<evidence type="ECO:0000313" key="1">
    <source>
        <dbReference type="EMBL" id="KAF9764632.1"/>
    </source>
</evidence>
<protein>
    <submittedName>
        <fullName evidence="1">Uncharacterized protein</fullName>
    </submittedName>
</protein>
<evidence type="ECO:0000313" key="2">
    <source>
        <dbReference type="Proteomes" id="UP000740883"/>
    </source>
</evidence>
<keyword evidence="2" id="KW-1185">Reference proteome</keyword>
<gene>
    <name evidence="1" type="ORF">NGRA_0419</name>
</gene>
<name>A0A9P6H3M9_9MICR</name>
<comment type="caution">
    <text evidence="1">The sequence shown here is derived from an EMBL/GenBank/DDBJ whole genome shotgun (WGS) entry which is preliminary data.</text>
</comment>
<dbReference type="Proteomes" id="UP000740883">
    <property type="component" value="Unassembled WGS sequence"/>
</dbReference>
<dbReference type="EMBL" id="SBJO01000014">
    <property type="protein sequence ID" value="KAF9764632.1"/>
    <property type="molecule type" value="Genomic_DNA"/>
</dbReference>